<evidence type="ECO:0000313" key="2">
    <source>
        <dbReference type="Proteomes" id="UP001055167"/>
    </source>
</evidence>
<gene>
    <name evidence="1" type="ORF">OPKNFCMD_5813</name>
</gene>
<sequence>MSVFAAFEIRITTLETRSILRAATEREAATKAETLIRRIHERGEAVAFRVTGAEAAATRRLTHYLEAVLAEAEPPASVPRVGGRSLIRR</sequence>
<dbReference type="EMBL" id="BPQH01000024">
    <property type="protein sequence ID" value="GJD53043.1"/>
    <property type="molecule type" value="Genomic_DNA"/>
</dbReference>
<keyword evidence="2" id="KW-1185">Reference proteome</keyword>
<comment type="caution">
    <text evidence="1">The sequence shown here is derived from an EMBL/GenBank/DDBJ whole genome shotgun (WGS) entry which is preliminary data.</text>
</comment>
<evidence type="ECO:0000313" key="1">
    <source>
        <dbReference type="EMBL" id="GJD53043.1"/>
    </source>
</evidence>
<proteinExistence type="predicted"/>
<dbReference type="RefSeq" id="WP_128562364.1">
    <property type="nucleotide sequence ID" value="NZ_BPQH01000024.1"/>
</dbReference>
<name>A0ABQ4R5W5_9HYPH</name>
<reference evidence="1" key="1">
    <citation type="journal article" date="2021" name="Front. Microbiol.">
        <title>Comprehensive Comparative Genomics and Phenotyping of Methylobacterium Species.</title>
        <authorList>
            <person name="Alessa O."/>
            <person name="Ogura Y."/>
            <person name="Fujitani Y."/>
            <person name="Takami H."/>
            <person name="Hayashi T."/>
            <person name="Sahin N."/>
            <person name="Tani A."/>
        </authorList>
    </citation>
    <scope>NUCLEOTIDE SEQUENCE</scope>
    <source>
        <strain evidence="1">KCTC 52305</strain>
    </source>
</reference>
<organism evidence="1 2">
    <name type="scientific">Methylobacterium crusticola</name>
    <dbReference type="NCBI Taxonomy" id="1697972"/>
    <lineage>
        <taxon>Bacteria</taxon>
        <taxon>Pseudomonadati</taxon>
        <taxon>Pseudomonadota</taxon>
        <taxon>Alphaproteobacteria</taxon>
        <taxon>Hyphomicrobiales</taxon>
        <taxon>Methylobacteriaceae</taxon>
        <taxon>Methylobacterium</taxon>
    </lineage>
</organism>
<accession>A0ABQ4R5W5</accession>
<dbReference type="Proteomes" id="UP001055167">
    <property type="component" value="Unassembled WGS sequence"/>
</dbReference>
<reference evidence="1" key="2">
    <citation type="submission" date="2021-08" db="EMBL/GenBank/DDBJ databases">
        <authorList>
            <person name="Tani A."/>
            <person name="Ola A."/>
            <person name="Ogura Y."/>
            <person name="Katsura K."/>
            <person name="Hayashi T."/>
        </authorList>
    </citation>
    <scope>NUCLEOTIDE SEQUENCE</scope>
    <source>
        <strain evidence="1">KCTC 52305</strain>
    </source>
</reference>
<protein>
    <submittedName>
        <fullName evidence="1">Uncharacterized protein</fullName>
    </submittedName>
</protein>